<accession>A0AA48P7Q9</accession>
<evidence type="ECO:0000313" key="1">
    <source>
        <dbReference type="EMBL" id="DBA11713.1"/>
    </source>
</evidence>
<reference evidence="1" key="2">
    <citation type="submission" date="2023-01" db="EMBL/GenBank/DDBJ databases">
        <authorList>
            <person name="Rosani U."/>
            <person name="Delmont T.O."/>
            <person name="Gaia M."/>
            <person name="Krupovic M."/>
        </authorList>
    </citation>
    <scope>NUCLEOTIDE SEQUENCE</scope>
    <source>
        <strain evidence="1">MalacoHV1/China/2018</strain>
    </source>
</reference>
<protein>
    <submittedName>
        <fullName evidence="1">ORF12</fullName>
    </submittedName>
</protein>
<organism evidence="1">
    <name type="scientific">Malaco herpesvirus 1</name>
    <dbReference type="NCBI Taxonomy" id="3031797"/>
    <lineage>
        <taxon>Viruses</taxon>
        <taxon>Duplodnaviria</taxon>
        <taxon>Heunggongvirae</taxon>
        <taxon>Peploviricota</taxon>
        <taxon>Herviviricetes</taxon>
        <taxon>Herpesvirales</taxon>
        <taxon>Malacoherpesviridae</taxon>
    </lineage>
</organism>
<dbReference type="EMBL" id="BK063091">
    <property type="protein sequence ID" value="DBA11713.1"/>
    <property type="molecule type" value="Genomic_DNA"/>
</dbReference>
<proteinExistence type="predicted"/>
<sequence length="224" mass="25848">MTCECRMVRVSSAFELDYLSNLTNTYYCEDHNRYHYCARESDCVYRDGVCVYSGKMDNSVNMVLRMAGYINTDNLTSGEMKMLQFKDKASFRDFVHETILVRHAKALKGSLKMVTTPIMESVLAGLYHTLMILFMPTREEQAEYSFSDLADLTIDKKLKRFDEALLKICDLFVEAALRDSEAKQEILFRMHQEPRPARELRTVFGKPILAILTGNVDRIPKPLV</sequence>
<reference evidence="1" key="1">
    <citation type="journal article" date="2023" name="Front. Mar. Sci.">
        <title>Tracing the invertebrate herpesviruses in the global sequence datasets.</title>
        <authorList>
            <person name="Rosani U."/>
            <person name="Gaia M."/>
            <person name="Delmont T.O."/>
            <person name="Krupovic M."/>
        </authorList>
    </citation>
    <scope>NUCLEOTIDE SEQUENCE</scope>
    <source>
        <strain evidence="1">MalacoHV1/China/2018</strain>
    </source>
</reference>
<name>A0AA48P7Q9_9VIRU</name>